<dbReference type="Gene3D" id="3.40.190.80">
    <property type="match status" value="1"/>
</dbReference>
<dbReference type="InterPro" id="IPR000760">
    <property type="entry name" value="Inositol_monophosphatase-like"/>
</dbReference>
<keyword evidence="4 7" id="KW-0479">Metal-binding</keyword>
<comment type="caution">
    <text evidence="8">The sequence shown here is derived from an EMBL/GenBank/DDBJ whole genome shotgun (WGS) entry which is preliminary data.</text>
</comment>
<dbReference type="Gene3D" id="3.30.540.10">
    <property type="entry name" value="Fructose-1,6-Bisphosphatase, subunit A, domain 1"/>
    <property type="match status" value="1"/>
</dbReference>
<evidence type="ECO:0000256" key="4">
    <source>
        <dbReference type="ARBA" id="ARBA00022723"/>
    </source>
</evidence>
<comment type="catalytic activity">
    <reaction evidence="1 7">
        <text>a myo-inositol phosphate + H2O = myo-inositol + phosphate</text>
        <dbReference type="Rhea" id="RHEA:24056"/>
        <dbReference type="ChEBI" id="CHEBI:15377"/>
        <dbReference type="ChEBI" id="CHEBI:17268"/>
        <dbReference type="ChEBI" id="CHEBI:43474"/>
        <dbReference type="ChEBI" id="CHEBI:84139"/>
        <dbReference type="EC" id="3.1.3.25"/>
    </reaction>
</comment>
<evidence type="ECO:0000313" key="9">
    <source>
        <dbReference type="Proteomes" id="UP001597375"/>
    </source>
</evidence>
<dbReference type="PANTHER" id="PTHR20854:SF4">
    <property type="entry name" value="INOSITOL-1-MONOPHOSPHATASE-RELATED"/>
    <property type="match status" value="1"/>
</dbReference>
<evidence type="ECO:0000256" key="7">
    <source>
        <dbReference type="RuleBase" id="RU364068"/>
    </source>
</evidence>
<proteinExistence type="inferred from homology"/>
<keyword evidence="6 7" id="KW-0460">Magnesium</keyword>
<dbReference type="Proteomes" id="UP001597375">
    <property type="component" value="Unassembled WGS sequence"/>
</dbReference>
<dbReference type="Pfam" id="PF00459">
    <property type="entry name" value="Inositol_P"/>
    <property type="match status" value="1"/>
</dbReference>
<dbReference type="SUPFAM" id="SSF56655">
    <property type="entry name" value="Carbohydrate phosphatase"/>
    <property type="match status" value="1"/>
</dbReference>
<dbReference type="InterPro" id="IPR020550">
    <property type="entry name" value="Inositol_monophosphatase_CS"/>
</dbReference>
<comment type="similarity">
    <text evidence="3 7">Belongs to the inositol monophosphatase superfamily.</text>
</comment>
<keyword evidence="5 7" id="KW-0378">Hydrolase</keyword>
<dbReference type="PROSITE" id="PS00630">
    <property type="entry name" value="IMP_2"/>
    <property type="match status" value="1"/>
</dbReference>
<dbReference type="CDD" id="cd01639">
    <property type="entry name" value="IMPase"/>
    <property type="match status" value="1"/>
</dbReference>
<evidence type="ECO:0000313" key="8">
    <source>
        <dbReference type="EMBL" id="MFD2256071.1"/>
    </source>
</evidence>
<accession>A0ABW5D8Z1</accession>
<evidence type="ECO:0000256" key="2">
    <source>
        <dbReference type="ARBA" id="ARBA00001946"/>
    </source>
</evidence>
<comment type="cofactor">
    <cofactor evidence="2 7">
        <name>Mg(2+)</name>
        <dbReference type="ChEBI" id="CHEBI:18420"/>
    </cofactor>
</comment>
<protein>
    <recommendedName>
        <fullName evidence="7">Inositol-1-monophosphatase</fullName>
        <ecNumber evidence="7">3.1.3.25</ecNumber>
    </recommendedName>
</protein>
<evidence type="ECO:0000256" key="1">
    <source>
        <dbReference type="ARBA" id="ARBA00001033"/>
    </source>
</evidence>
<evidence type="ECO:0000256" key="5">
    <source>
        <dbReference type="ARBA" id="ARBA00022801"/>
    </source>
</evidence>
<gene>
    <name evidence="8" type="ORF">ACFSSA_05225</name>
</gene>
<evidence type="ECO:0000256" key="3">
    <source>
        <dbReference type="ARBA" id="ARBA00009759"/>
    </source>
</evidence>
<sequence length="250" mass="27009">MENDLSLATEAAVTAGKLLRKHFGKSLVVDEAMHHDIKLALDKESQELITGILLGARPTDALYGEEGIAGNQDSGRQWIVDPIDGTVNFFYGIPHFCISIALRVDDEVVLGVIHDPMVGETWTIEKGGVPLLNGEPVSVSSREKLEESILFVGCGKSTEALNTGIERFHKASLRARKMRMMGSAALGMAYICCGRLDAYVESTISLWDIAAGKLLVEAAGGKVTLTRREGEADSWSIVATNGKIPIEEIL</sequence>
<keyword evidence="9" id="KW-1185">Reference proteome</keyword>
<dbReference type="RefSeq" id="WP_386818981.1">
    <property type="nucleotide sequence ID" value="NZ_JBHUIT010000003.1"/>
</dbReference>
<dbReference type="PROSITE" id="PS00629">
    <property type="entry name" value="IMP_1"/>
    <property type="match status" value="1"/>
</dbReference>
<dbReference type="InterPro" id="IPR020583">
    <property type="entry name" value="Inositol_monoP_metal-BS"/>
</dbReference>
<dbReference type="PANTHER" id="PTHR20854">
    <property type="entry name" value="INOSITOL MONOPHOSPHATASE"/>
    <property type="match status" value="1"/>
</dbReference>
<name>A0ABW5D8Z1_9BACT</name>
<reference evidence="9" key="1">
    <citation type="journal article" date="2019" name="Int. J. Syst. Evol. Microbiol.">
        <title>The Global Catalogue of Microorganisms (GCM) 10K type strain sequencing project: providing services to taxonomists for standard genome sequencing and annotation.</title>
        <authorList>
            <consortium name="The Broad Institute Genomics Platform"/>
            <consortium name="The Broad Institute Genome Sequencing Center for Infectious Disease"/>
            <person name="Wu L."/>
            <person name="Ma J."/>
        </authorList>
    </citation>
    <scope>NUCLEOTIDE SEQUENCE [LARGE SCALE GENOMIC DNA]</scope>
    <source>
        <strain evidence="9">CGMCC 4.7106</strain>
    </source>
</reference>
<dbReference type="EC" id="3.1.3.25" evidence="7"/>
<dbReference type="EMBL" id="JBHUIT010000003">
    <property type="protein sequence ID" value="MFD2256071.1"/>
    <property type="molecule type" value="Genomic_DNA"/>
</dbReference>
<dbReference type="PRINTS" id="PR00377">
    <property type="entry name" value="IMPHPHTASES"/>
</dbReference>
<organism evidence="8 9">
    <name type="scientific">Luteolibacter algae</name>
    <dbReference type="NCBI Taxonomy" id="454151"/>
    <lineage>
        <taxon>Bacteria</taxon>
        <taxon>Pseudomonadati</taxon>
        <taxon>Verrucomicrobiota</taxon>
        <taxon>Verrucomicrobiia</taxon>
        <taxon>Verrucomicrobiales</taxon>
        <taxon>Verrucomicrobiaceae</taxon>
        <taxon>Luteolibacter</taxon>
    </lineage>
</organism>
<dbReference type="InterPro" id="IPR033942">
    <property type="entry name" value="IMPase"/>
</dbReference>
<evidence type="ECO:0000256" key="6">
    <source>
        <dbReference type="ARBA" id="ARBA00022842"/>
    </source>
</evidence>